<name>A0A0C9U898_SPHS4</name>
<evidence type="ECO:0000313" key="3">
    <source>
        <dbReference type="Proteomes" id="UP000054279"/>
    </source>
</evidence>
<dbReference type="AlphaFoldDB" id="A0A0C9U898"/>
<sequence>MGPSTSRPVDMQKSSPKPAVEIPIKNQQKGGGLKNEPSVTKKIVQKPVQKSQPQAQAVKAQPTQSGSTSLGRNMTSLANANTIKTKPPSIPKATTKSPSHTTQKPTTRVISPPPQVQAAPRFTDVPSEAEAVWSEEDQQALRSRSKAEFDRLAIRFGKDAVRKKFLEVMKG</sequence>
<organism evidence="2 3">
    <name type="scientific">Sphaerobolus stellatus (strain SS14)</name>
    <dbReference type="NCBI Taxonomy" id="990650"/>
    <lineage>
        <taxon>Eukaryota</taxon>
        <taxon>Fungi</taxon>
        <taxon>Dikarya</taxon>
        <taxon>Basidiomycota</taxon>
        <taxon>Agaricomycotina</taxon>
        <taxon>Agaricomycetes</taxon>
        <taxon>Phallomycetidae</taxon>
        <taxon>Geastrales</taxon>
        <taxon>Sphaerobolaceae</taxon>
        <taxon>Sphaerobolus</taxon>
    </lineage>
</organism>
<proteinExistence type="predicted"/>
<accession>A0A0C9U898</accession>
<dbReference type="Proteomes" id="UP000054279">
    <property type="component" value="Unassembled WGS sequence"/>
</dbReference>
<evidence type="ECO:0000313" key="2">
    <source>
        <dbReference type="EMBL" id="KIJ25282.1"/>
    </source>
</evidence>
<feature type="region of interest" description="Disordered" evidence="1">
    <location>
        <begin position="1"/>
        <end position="123"/>
    </location>
</feature>
<feature type="compositionally biased region" description="Polar residues" evidence="1">
    <location>
        <begin position="48"/>
        <end position="84"/>
    </location>
</feature>
<reference evidence="2 3" key="1">
    <citation type="submission" date="2014-06" db="EMBL/GenBank/DDBJ databases">
        <title>Evolutionary Origins and Diversification of the Mycorrhizal Mutualists.</title>
        <authorList>
            <consortium name="DOE Joint Genome Institute"/>
            <consortium name="Mycorrhizal Genomics Consortium"/>
            <person name="Kohler A."/>
            <person name="Kuo A."/>
            <person name="Nagy L.G."/>
            <person name="Floudas D."/>
            <person name="Copeland A."/>
            <person name="Barry K.W."/>
            <person name="Cichocki N."/>
            <person name="Veneault-Fourrey C."/>
            <person name="LaButti K."/>
            <person name="Lindquist E.A."/>
            <person name="Lipzen A."/>
            <person name="Lundell T."/>
            <person name="Morin E."/>
            <person name="Murat C."/>
            <person name="Riley R."/>
            <person name="Ohm R."/>
            <person name="Sun H."/>
            <person name="Tunlid A."/>
            <person name="Henrissat B."/>
            <person name="Grigoriev I.V."/>
            <person name="Hibbett D.S."/>
            <person name="Martin F."/>
        </authorList>
    </citation>
    <scope>NUCLEOTIDE SEQUENCE [LARGE SCALE GENOMIC DNA]</scope>
    <source>
        <strain evidence="2 3">SS14</strain>
    </source>
</reference>
<dbReference type="HOGENOM" id="CLU_1563869_0_0_1"/>
<feature type="compositionally biased region" description="Polar residues" evidence="1">
    <location>
        <begin position="1"/>
        <end position="15"/>
    </location>
</feature>
<keyword evidence="3" id="KW-1185">Reference proteome</keyword>
<dbReference type="EMBL" id="KN837423">
    <property type="protein sequence ID" value="KIJ25282.1"/>
    <property type="molecule type" value="Genomic_DNA"/>
</dbReference>
<protein>
    <submittedName>
        <fullName evidence="2">Uncharacterized protein</fullName>
    </submittedName>
</protein>
<evidence type="ECO:0000256" key="1">
    <source>
        <dbReference type="SAM" id="MobiDB-lite"/>
    </source>
</evidence>
<gene>
    <name evidence="2" type="ORF">M422DRAFT_38863</name>
</gene>
<feature type="compositionally biased region" description="Polar residues" evidence="1">
    <location>
        <begin position="92"/>
        <end position="109"/>
    </location>
</feature>